<dbReference type="RefSeq" id="WP_280659240.1">
    <property type="nucleotide sequence ID" value="NZ_CP120373.1"/>
</dbReference>
<dbReference type="EMBL" id="CP120373">
    <property type="protein sequence ID" value="WEX87182.1"/>
    <property type="molecule type" value="Genomic_DNA"/>
</dbReference>
<proteinExistence type="predicted"/>
<name>A0ABY8DBW7_9HYPH</name>
<accession>A0ABY8DBW7</accession>
<organism evidence="1 2">
    <name type="scientific">Sinorhizobium garamanticum</name>
    <dbReference type="NCBI Taxonomy" id="680247"/>
    <lineage>
        <taxon>Bacteria</taxon>
        <taxon>Pseudomonadati</taxon>
        <taxon>Pseudomonadota</taxon>
        <taxon>Alphaproteobacteria</taxon>
        <taxon>Hyphomicrobiales</taxon>
        <taxon>Rhizobiaceae</taxon>
        <taxon>Sinorhizobium/Ensifer group</taxon>
        <taxon>Sinorhizobium</taxon>
    </lineage>
</organism>
<protein>
    <submittedName>
        <fullName evidence="1">Uncharacterized protein</fullName>
    </submittedName>
</protein>
<dbReference type="Proteomes" id="UP001229355">
    <property type="component" value="Chromosome 1"/>
</dbReference>
<gene>
    <name evidence="1" type="ORF">PZN02_003549</name>
</gene>
<reference evidence="1 2" key="1">
    <citation type="submission" date="2023-03" db="EMBL/GenBank/DDBJ databases">
        <authorList>
            <person name="Kaur S."/>
            <person name="Espinosa-Saiz D."/>
            <person name="Velazquez E."/>
            <person name="Menendez E."/>
            <person name="diCenzo G.C."/>
        </authorList>
    </citation>
    <scope>NUCLEOTIDE SEQUENCE [LARGE SCALE GENOMIC DNA]</scope>
    <source>
        <strain evidence="1 2">LMG 24692</strain>
    </source>
</reference>
<evidence type="ECO:0000313" key="1">
    <source>
        <dbReference type="EMBL" id="WEX87182.1"/>
    </source>
</evidence>
<evidence type="ECO:0000313" key="2">
    <source>
        <dbReference type="Proteomes" id="UP001229355"/>
    </source>
</evidence>
<sequence length="91" mass="9719">MPKPKNPSPDEMKKHACDAIIERAAEMMVAGAGASIPMMIDRMLTYAAAQAATLEGSAVTAEHFRRFAENIEGGLFWSITGEDRPGGGKPN</sequence>
<keyword evidence="2" id="KW-1185">Reference proteome</keyword>